<feature type="transmembrane region" description="Helical" evidence="1">
    <location>
        <begin position="39"/>
        <end position="61"/>
    </location>
</feature>
<proteinExistence type="predicted"/>
<dbReference type="EMBL" id="PYDT01000002">
    <property type="protein sequence ID" value="THU69267.1"/>
    <property type="molecule type" value="Genomic_DNA"/>
</dbReference>
<comment type="caution">
    <text evidence="2">The sequence shown here is derived from an EMBL/GenBank/DDBJ whole genome shotgun (WGS) entry which is preliminary data.</text>
</comment>
<evidence type="ECO:0000313" key="3">
    <source>
        <dbReference type="Proteomes" id="UP000317650"/>
    </source>
</evidence>
<organism evidence="2 3">
    <name type="scientific">Musa balbisiana</name>
    <name type="common">Banana</name>
    <dbReference type="NCBI Taxonomy" id="52838"/>
    <lineage>
        <taxon>Eukaryota</taxon>
        <taxon>Viridiplantae</taxon>
        <taxon>Streptophyta</taxon>
        <taxon>Embryophyta</taxon>
        <taxon>Tracheophyta</taxon>
        <taxon>Spermatophyta</taxon>
        <taxon>Magnoliopsida</taxon>
        <taxon>Liliopsida</taxon>
        <taxon>Zingiberales</taxon>
        <taxon>Musaceae</taxon>
        <taxon>Musa</taxon>
    </lineage>
</organism>
<dbReference type="Proteomes" id="UP000317650">
    <property type="component" value="Chromosome 8"/>
</dbReference>
<keyword evidence="1" id="KW-1133">Transmembrane helix</keyword>
<evidence type="ECO:0000256" key="1">
    <source>
        <dbReference type="SAM" id="Phobius"/>
    </source>
</evidence>
<sequence>MVSKGHSPTPLASVAMTCDWRTTRRASEARSHWNGILEFLMLGDTGGIGAGYVIAVHFFLYRDRVCMNRC</sequence>
<accession>A0A4S8K3A1</accession>
<gene>
    <name evidence="2" type="ORF">C4D60_Mb08t12630</name>
</gene>
<keyword evidence="3" id="KW-1185">Reference proteome</keyword>
<evidence type="ECO:0000313" key="2">
    <source>
        <dbReference type="EMBL" id="THU69267.1"/>
    </source>
</evidence>
<dbReference type="AlphaFoldDB" id="A0A4S8K3A1"/>
<reference evidence="2 3" key="1">
    <citation type="journal article" date="2019" name="Nat. Plants">
        <title>Genome sequencing of Musa balbisiana reveals subgenome evolution and function divergence in polyploid bananas.</title>
        <authorList>
            <person name="Yao X."/>
        </authorList>
    </citation>
    <scope>NUCLEOTIDE SEQUENCE [LARGE SCALE GENOMIC DNA]</scope>
    <source>
        <strain evidence="3">cv. DH-PKW</strain>
        <tissue evidence="2">Leaves</tissue>
    </source>
</reference>
<keyword evidence="1" id="KW-0812">Transmembrane</keyword>
<name>A0A4S8K3A1_MUSBA</name>
<protein>
    <submittedName>
        <fullName evidence="2">Uncharacterized protein</fullName>
    </submittedName>
</protein>
<keyword evidence="1" id="KW-0472">Membrane</keyword>